<comment type="caution">
    <text evidence="14">The sequence shown here is derived from an EMBL/GenBank/DDBJ whole genome shotgun (WGS) entry which is preliminary data.</text>
</comment>
<feature type="region of interest" description="Disordered" evidence="12">
    <location>
        <begin position="110"/>
        <end position="252"/>
    </location>
</feature>
<comment type="subcellular location">
    <subcellularLocation>
        <location evidence="1">Cytoplasm</location>
        <location evidence="1">Perinuclear region</location>
    </subcellularLocation>
</comment>
<dbReference type="SMART" id="SM00360">
    <property type="entry name" value="RRM"/>
    <property type="match status" value="1"/>
</dbReference>
<protein>
    <recommendedName>
        <fullName evidence="2">Eukaryotic translation initiation factor 4H</fullName>
    </recommendedName>
</protein>
<dbReference type="InterPro" id="IPR012677">
    <property type="entry name" value="Nucleotide-bd_a/b_plait_sf"/>
</dbReference>
<keyword evidence="8" id="KW-0648">Protein biosynthesis</keyword>
<keyword evidence="7 11" id="KW-0694">RNA-binding</keyword>
<keyword evidence="9" id="KW-0007">Acetylation</keyword>
<evidence type="ECO:0000256" key="8">
    <source>
        <dbReference type="ARBA" id="ARBA00022917"/>
    </source>
</evidence>
<gene>
    <name evidence="14" type="ORF">CVLEPA_LOCUS6384</name>
</gene>
<feature type="compositionally biased region" description="Gly residues" evidence="12">
    <location>
        <begin position="116"/>
        <end position="135"/>
    </location>
</feature>
<feature type="compositionally biased region" description="Low complexity" evidence="12">
    <location>
        <begin position="231"/>
        <end position="242"/>
    </location>
</feature>
<keyword evidence="5" id="KW-0396">Initiation factor</keyword>
<organism evidence="14 15">
    <name type="scientific">Clavelina lepadiformis</name>
    <name type="common">Light-bulb sea squirt</name>
    <name type="synonym">Ascidia lepadiformis</name>
    <dbReference type="NCBI Taxonomy" id="159417"/>
    <lineage>
        <taxon>Eukaryota</taxon>
        <taxon>Metazoa</taxon>
        <taxon>Chordata</taxon>
        <taxon>Tunicata</taxon>
        <taxon>Ascidiacea</taxon>
        <taxon>Aplousobranchia</taxon>
        <taxon>Clavelinidae</taxon>
        <taxon>Clavelina</taxon>
    </lineage>
</organism>
<dbReference type="PANTHER" id="PTHR23236">
    <property type="entry name" value="EUKARYOTIC TRANSLATION INITIATION FACTOR 4B/4H"/>
    <property type="match status" value="1"/>
</dbReference>
<evidence type="ECO:0000256" key="5">
    <source>
        <dbReference type="ARBA" id="ARBA00022540"/>
    </source>
</evidence>
<keyword evidence="3" id="KW-0488">Methylation</keyword>
<dbReference type="EMBL" id="CAWYQH010000035">
    <property type="protein sequence ID" value="CAK8676972.1"/>
    <property type="molecule type" value="Genomic_DNA"/>
</dbReference>
<dbReference type="Pfam" id="PF00076">
    <property type="entry name" value="RRM_1"/>
    <property type="match status" value="1"/>
</dbReference>
<feature type="compositionally biased region" description="Basic and acidic residues" evidence="12">
    <location>
        <begin position="192"/>
        <end position="210"/>
    </location>
</feature>
<evidence type="ECO:0000313" key="14">
    <source>
        <dbReference type="EMBL" id="CAK8676972.1"/>
    </source>
</evidence>
<feature type="compositionally biased region" description="Basic and acidic residues" evidence="12">
    <location>
        <begin position="137"/>
        <end position="147"/>
    </location>
</feature>
<dbReference type="PANTHER" id="PTHR23236:SF11">
    <property type="entry name" value="EUKARYOTIC TRANSLATION INITIATION FACTOR 4H"/>
    <property type="match status" value="1"/>
</dbReference>
<evidence type="ECO:0000256" key="10">
    <source>
        <dbReference type="ARBA" id="ARBA00025462"/>
    </source>
</evidence>
<dbReference type="InterPro" id="IPR035979">
    <property type="entry name" value="RBD_domain_sf"/>
</dbReference>
<feature type="region of interest" description="Disordered" evidence="12">
    <location>
        <begin position="273"/>
        <end position="292"/>
    </location>
</feature>
<evidence type="ECO:0000256" key="11">
    <source>
        <dbReference type="PROSITE-ProRule" id="PRU00176"/>
    </source>
</evidence>
<evidence type="ECO:0000256" key="7">
    <source>
        <dbReference type="ARBA" id="ARBA00022884"/>
    </source>
</evidence>
<name>A0ABP0FFD4_CLALP</name>
<dbReference type="Proteomes" id="UP001642483">
    <property type="component" value="Unassembled WGS sequence"/>
</dbReference>
<evidence type="ECO:0000256" key="2">
    <source>
        <dbReference type="ARBA" id="ARBA00013856"/>
    </source>
</evidence>
<dbReference type="InterPro" id="IPR034229">
    <property type="entry name" value="eIF4H_RRM"/>
</dbReference>
<proteinExistence type="predicted"/>
<comment type="function">
    <text evidence="10">Stimulates the RNA helicase activity of EIF4A in the translation initiation complex. Binds weakly mRNA.</text>
</comment>
<evidence type="ECO:0000259" key="13">
    <source>
        <dbReference type="PROSITE" id="PS50102"/>
    </source>
</evidence>
<evidence type="ECO:0000256" key="9">
    <source>
        <dbReference type="ARBA" id="ARBA00022990"/>
    </source>
</evidence>
<evidence type="ECO:0000256" key="4">
    <source>
        <dbReference type="ARBA" id="ARBA00022490"/>
    </source>
</evidence>
<evidence type="ECO:0000256" key="12">
    <source>
        <dbReference type="SAM" id="MobiDB-lite"/>
    </source>
</evidence>
<dbReference type="SUPFAM" id="SSF54928">
    <property type="entry name" value="RNA-binding domain, RBD"/>
    <property type="match status" value="1"/>
</dbReference>
<evidence type="ECO:0000256" key="6">
    <source>
        <dbReference type="ARBA" id="ARBA00022553"/>
    </source>
</evidence>
<keyword evidence="6" id="KW-0597">Phosphoprotein</keyword>
<keyword evidence="4" id="KW-0963">Cytoplasm</keyword>
<dbReference type="InterPro" id="IPR000504">
    <property type="entry name" value="RRM_dom"/>
</dbReference>
<dbReference type="CDD" id="cd12401">
    <property type="entry name" value="RRM_eIF4H"/>
    <property type="match status" value="1"/>
</dbReference>
<evidence type="ECO:0000313" key="15">
    <source>
        <dbReference type="Proteomes" id="UP001642483"/>
    </source>
</evidence>
<feature type="domain" description="RRM" evidence="13">
    <location>
        <begin position="35"/>
        <end position="111"/>
    </location>
</feature>
<reference evidence="14 15" key="1">
    <citation type="submission" date="2024-02" db="EMBL/GenBank/DDBJ databases">
        <authorList>
            <person name="Daric V."/>
            <person name="Darras S."/>
        </authorList>
    </citation>
    <scope>NUCLEOTIDE SEQUENCE [LARGE SCALE GENOMIC DNA]</scope>
</reference>
<evidence type="ECO:0000256" key="3">
    <source>
        <dbReference type="ARBA" id="ARBA00022481"/>
    </source>
</evidence>
<dbReference type="PROSITE" id="PS50102">
    <property type="entry name" value="RRM"/>
    <property type="match status" value="1"/>
</dbReference>
<keyword evidence="15" id="KW-1185">Reference proteome</keyword>
<evidence type="ECO:0000256" key="1">
    <source>
        <dbReference type="ARBA" id="ARBA00004556"/>
    </source>
</evidence>
<sequence length="292" mass="32575">MAYNDRGNYQGNYGHGGYRSRGGGRQSELPTQEPYTCFVGNLPHETVQGDIDLIFKDLKIRNVRMVRDKETDKFKGFCYVEFEDVDSLKEALEYNDAIFENRNLRVNIAENKRGGGRGGRGGRGSYQGGRGGGFGHQRQDYDQHGENRGGFSRGRGRGGHSDGHDGFQGGRYNNHDRGYGGGQDFGHSRGYSSRDRDYGRDRHVSRDQEFKQLSSDESSGRPRLQLKPRTVNAPVNAVANPNSSIFGGAKPREQNIAEKGLDDIEKQVEQKLVLQEPTHSEGMADEHSGKDE</sequence>
<accession>A0ABP0FFD4</accession>
<feature type="compositionally biased region" description="Basic and acidic residues" evidence="12">
    <location>
        <begin position="278"/>
        <end position="292"/>
    </location>
</feature>
<dbReference type="Gene3D" id="3.30.70.330">
    <property type="match status" value="1"/>
</dbReference>